<evidence type="ECO:0008006" key="4">
    <source>
        <dbReference type="Google" id="ProtNLM"/>
    </source>
</evidence>
<sequence>MSSKIIFSFKENYACAAVVSKTIKGVNIKKVCRIMKKGEAISGGQPYADEYNLNKIKDIREEFKLKNKKISIILNWDSIITRIIETPVMGKKELKSFIDNNIEEYFAVNINEYCFDYEIISLDKKHKMWVMLVVAPMVKIKQVLEFIKCCGLKADSIGIYPEYISNLFLDEFDSSAAVVDVNGNKSTLTILDEEKIFIYSNISSEDYRKDERNFTEVMENLDYFLNFYSTRHFGKNVEKIYMLGEFYDNDVLNGLIESQTSIKPVVGLNPKVSKLIGNSRVDGNIYSDIVGYFVPVKNIYNKSINFINKLHSKNEDKKWTGNRFIINEIEIFCLITIIMITAVLIYTKFSLSKYDTSDLDSQIAVLSSAKEDADKLDIEKKSYEAKVKYIQKIKEDEFDYMDLLETLREGLPEGISITSIKMDRQNIDAQFDVNKRTVDAARLVAALNAMNIFEPVELPEVELNDNVKEVKLNLKLLQSYKGIGAYGEK</sequence>
<keyword evidence="1" id="KW-1133">Transmembrane helix</keyword>
<dbReference type="Gene3D" id="3.30.420.40">
    <property type="match status" value="2"/>
</dbReference>
<gene>
    <name evidence="2" type="ORF">AB8U03_06610</name>
</gene>
<keyword evidence="1" id="KW-0812">Transmembrane</keyword>
<keyword evidence="1" id="KW-0472">Membrane</keyword>
<evidence type="ECO:0000256" key="1">
    <source>
        <dbReference type="SAM" id="Phobius"/>
    </source>
</evidence>
<dbReference type="Proteomes" id="UP001564657">
    <property type="component" value="Unassembled WGS sequence"/>
</dbReference>
<dbReference type="EMBL" id="JBGEWD010000005">
    <property type="protein sequence ID" value="MEY7999867.1"/>
    <property type="molecule type" value="Genomic_DNA"/>
</dbReference>
<dbReference type="PANTHER" id="PTHR32432:SF3">
    <property type="entry name" value="ETHANOLAMINE UTILIZATION PROTEIN EUTJ"/>
    <property type="match status" value="1"/>
</dbReference>
<dbReference type="PANTHER" id="PTHR32432">
    <property type="entry name" value="CELL DIVISION PROTEIN FTSA-RELATED"/>
    <property type="match status" value="1"/>
</dbReference>
<dbReference type="Gene3D" id="3.30.1490.300">
    <property type="match status" value="1"/>
</dbReference>
<keyword evidence="3" id="KW-1185">Reference proteome</keyword>
<proteinExistence type="predicted"/>
<evidence type="ECO:0000313" key="2">
    <source>
        <dbReference type="EMBL" id="MEY7999867.1"/>
    </source>
</evidence>
<accession>A0ABV4BM67</accession>
<dbReference type="RefSeq" id="WP_369703759.1">
    <property type="nucleotide sequence ID" value="NZ_JBGEWD010000005.1"/>
</dbReference>
<comment type="caution">
    <text evidence="2">The sequence shown here is derived from an EMBL/GenBank/DDBJ whole genome shotgun (WGS) entry which is preliminary data.</text>
</comment>
<reference evidence="2 3" key="1">
    <citation type="submission" date="2024-08" db="EMBL/GenBank/DDBJ databases">
        <title>Clostridium lapicellarii sp. nov., and Clostridium renhuaiense sp. nov., two species isolated from the mud in a fermentation cellar used for producing sauce-flavour Chinese liquors.</title>
        <authorList>
            <person name="Yang F."/>
            <person name="Wang H."/>
            <person name="Chen L.Q."/>
            <person name="Zhou N."/>
            <person name="Lu J.J."/>
            <person name="Pu X.X."/>
            <person name="Wan B."/>
            <person name="Wang L."/>
            <person name="Liu S.J."/>
        </authorList>
    </citation>
    <scope>NUCLEOTIDE SEQUENCE [LARGE SCALE GENOMIC DNA]</scope>
    <source>
        <strain evidence="2 3">MT-5</strain>
    </source>
</reference>
<evidence type="ECO:0000313" key="3">
    <source>
        <dbReference type="Proteomes" id="UP001564657"/>
    </source>
</evidence>
<name>A0ABV4BM67_9CLOT</name>
<dbReference type="InterPro" id="IPR043129">
    <property type="entry name" value="ATPase_NBD"/>
</dbReference>
<feature type="transmembrane region" description="Helical" evidence="1">
    <location>
        <begin position="324"/>
        <end position="346"/>
    </location>
</feature>
<dbReference type="SUPFAM" id="SSF53067">
    <property type="entry name" value="Actin-like ATPase domain"/>
    <property type="match status" value="1"/>
</dbReference>
<protein>
    <recommendedName>
        <fullName evidence="4">Type IV pilus assembly protein PilM</fullName>
    </recommendedName>
</protein>
<organism evidence="2 3">
    <name type="scientific">Clostridium moutaii</name>
    <dbReference type="NCBI Taxonomy" id="3240932"/>
    <lineage>
        <taxon>Bacteria</taxon>
        <taxon>Bacillati</taxon>
        <taxon>Bacillota</taxon>
        <taxon>Clostridia</taxon>
        <taxon>Eubacteriales</taxon>
        <taxon>Clostridiaceae</taxon>
        <taxon>Clostridium</taxon>
    </lineage>
</organism>
<dbReference type="InterPro" id="IPR050696">
    <property type="entry name" value="FtsA/MreB"/>
</dbReference>